<feature type="signal peptide" evidence="1">
    <location>
        <begin position="1"/>
        <end position="21"/>
    </location>
</feature>
<dbReference type="PANTHER" id="PTHR34512">
    <property type="entry name" value="CELL SURFACE PROTEIN"/>
    <property type="match status" value="1"/>
</dbReference>
<comment type="caution">
    <text evidence="3">The sequence shown here is derived from an EMBL/GenBank/DDBJ whole genome shotgun (WGS) entry which is preliminary data.</text>
</comment>
<accession>A0ABS5JWE9</accession>
<dbReference type="InterPro" id="IPR011047">
    <property type="entry name" value="Quinoprotein_ADH-like_sf"/>
</dbReference>
<keyword evidence="4" id="KW-1185">Reference proteome</keyword>
<gene>
    <name evidence="3" type="ORF">KEM10_12755</name>
</gene>
<dbReference type="InterPro" id="IPR018391">
    <property type="entry name" value="PQQ_b-propeller_rpt"/>
</dbReference>
<dbReference type="Proteomes" id="UP000708576">
    <property type="component" value="Unassembled WGS sequence"/>
</dbReference>
<organism evidence="3 4">
    <name type="scientific">Carboxylicivirga linearis</name>
    <dbReference type="NCBI Taxonomy" id="1628157"/>
    <lineage>
        <taxon>Bacteria</taxon>
        <taxon>Pseudomonadati</taxon>
        <taxon>Bacteroidota</taxon>
        <taxon>Bacteroidia</taxon>
        <taxon>Marinilabiliales</taxon>
        <taxon>Marinilabiliaceae</taxon>
        <taxon>Carboxylicivirga</taxon>
    </lineage>
</organism>
<proteinExistence type="predicted"/>
<keyword evidence="1" id="KW-0732">Signal</keyword>
<dbReference type="SMART" id="SM00564">
    <property type="entry name" value="PQQ"/>
    <property type="match status" value="2"/>
</dbReference>
<feature type="chain" id="PRO_5047053860" evidence="1">
    <location>
        <begin position="22"/>
        <end position="404"/>
    </location>
</feature>
<sequence length="404" mass="44858">MITMKRILIFIAALAPVLVSAQTNIQWRGTDRSGIYHEKGLLKQWPENGPELKWSYEGLGEGHSSVAIADDKIYLTGLQGEAGFLYVFDLNGKLLQQKEYGKEWSQSYNGPRGTVTIDDSKIYLISGFGVIYCLDQKSLDLIWKKDFLNEFGASNITWGINEAPLVVDNMVFVTPGGSENNLVALNKKTGKLIWSCAGEGDVSAYCSPLYIEDQDIPQVVTITASHVISADAKTGKKLWSVEKTNRWSVHANTPVYSDGMLLCTSGYGGGSFMLKLKNGGREVEKVWESTLLDNRIGAMVKVGNYVYGSGDKNRYWFCADWNTGEIKFQEKGYAMGNIIANDNQLICYTDRGNMLLANATPEKFDVVSKFAITMGTAQHWAHPVLYKGIIYVRHGNALMAYQAK</sequence>
<dbReference type="SUPFAM" id="SSF50998">
    <property type="entry name" value="Quinoprotein alcohol dehydrogenase-like"/>
    <property type="match status" value="1"/>
</dbReference>
<dbReference type="InterPro" id="IPR015943">
    <property type="entry name" value="WD40/YVTN_repeat-like_dom_sf"/>
</dbReference>
<dbReference type="InterPro" id="IPR002372">
    <property type="entry name" value="PQQ_rpt_dom"/>
</dbReference>
<evidence type="ECO:0000313" key="4">
    <source>
        <dbReference type="Proteomes" id="UP000708576"/>
    </source>
</evidence>
<dbReference type="PANTHER" id="PTHR34512:SF30">
    <property type="entry name" value="OUTER MEMBRANE PROTEIN ASSEMBLY FACTOR BAMB"/>
    <property type="match status" value="1"/>
</dbReference>
<evidence type="ECO:0000259" key="2">
    <source>
        <dbReference type="Pfam" id="PF13360"/>
    </source>
</evidence>
<feature type="domain" description="Pyrrolo-quinoline quinone repeat" evidence="2">
    <location>
        <begin position="142"/>
        <end position="352"/>
    </location>
</feature>
<reference evidence="3 4" key="1">
    <citation type="journal article" date="2015" name="Int. J. Syst. Evol. Microbiol.">
        <title>Carboxylicivirga linearis sp. nov., isolated from a sea cucumber culture pond.</title>
        <authorList>
            <person name="Wang F.Q."/>
            <person name="Zhou Y.X."/>
            <person name="Lin X.Z."/>
            <person name="Chen G.J."/>
            <person name="Du Z.J."/>
        </authorList>
    </citation>
    <scope>NUCLEOTIDE SEQUENCE [LARGE SCALE GENOMIC DNA]</scope>
    <source>
        <strain evidence="3 4">FB218</strain>
    </source>
</reference>
<dbReference type="Gene3D" id="2.130.10.10">
    <property type="entry name" value="YVTN repeat-like/Quinoprotein amine dehydrogenase"/>
    <property type="match status" value="1"/>
</dbReference>
<evidence type="ECO:0000256" key="1">
    <source>
        <dbReference type="SAM" id="SignalP"/>
    </source>
</evidence>
<dbReference type="Pfam" id="PF13360">
    <property type="entry name" value="PQQ_2"/>
    <property type="match status" value="1"/>
</dbReference>
<evidence type="ECO:0000313" key="3">
    <source>
        <dbReference type="EMBL" id="MBS2099154.1"/>
    </source>
</evidence>
<dbReference type="EMBL" id="JAGUCO010000008">
    <property type="protein sequence ID" value="MBS2099154.1"/>
    <property type="molecule type" value="Genomic_DNA"/>
</dbReference>
<protein>
    <submittedName>
        <fullName evidence="3">PQQ-like beta-propeller repeat protein</fullName>
    </submittedName>
</protein>
<name>A0ABS5JWE9_9BACT</name>